<name>A0A845D9R4_9BACT</name>
<feature type="compositionally biased region" description="Polar residues" evidence="1">
    <location>
        <begin position="290"/>
        <end position="304"/>
    </location>
</feature>
<protein>
    <recommendedName>
        <fullName evidence="2">Chitin-binding type-3 domain-containing protein</fullName>
    </recommendedName>
</protein>
<evidence type="ECO:0000256" key="1">
    <source>
        <dbReference type="SAM" id="MobiDB-lite"/>
    </source>
</evidence>
<feature type="domain" description="Chitin-binding type-3" evidence="2">
    <location>
        <begin position="1164"/>
        <end position="1213"/>
    </location>
</feature>
<evidence type="ECO:0000259" key="2">
    <source>
        <dbReference type="SMART" id="SM00495"/>
    </source>
</evidence>
<feature type="region of interest" description="Disordered" evidence="1">
    <location>
        <begin position="838"/>
        <end position="866"/>
    </location>
</feature>
<accession>A0A845D9R4</accession>
<dbReference type="EMBL" id="VXOY01000014">
    <property type="protein sequence ID" value="MYE38232.1"/>
    <property type="molecule type" value="Genomic_DNA"/>
</dbReference>
<dbReference type="SMART" id="SM00495">
    <property type="entry name" value="ChtBD3"/>
    <property type="match status" value="3"/>
</dbReference>
<feature type="region of interest" description="Disordered" evidence="1">
    <location>
        <begin position="262"/>
        <end position="309"/>
    </location>
</feature>
<dbReference type="GO" id="GO:0005576">
    <property type="term" value="C:extracellular region"/>
    <property type="evidence" value="ECO:0007669"/>
    <property type="project" value="InterPro"/>
</dbReference>
<feature type="compositionally biased region" description="Basic and acidic residues" evidence="1">
    <location>
        <begin position="264"/>
        <end position="281"/>
    </location>
</feature>
<reference evidence="3 4" key="1">
    <citation type="submission" date="2019-09" db="EMBL/GenBank/DDBJ databases">
        <title>Characterisation of the sponge microbiome using genome-centric metagenomics.</title>
        <authorList>
            <person name="Engelberts J.P."/>
            <person name="Robbins S.J."/>
            <person name="De Goeij J.M."/>
            <person name="Aranda M."/>
            <person name="Bell S.C."/>
            <person name="Webster N.S."/>
        </authorList>
    </citation>
    <scope>NUCLEOTIDE SEQUENCE [LARGE SCALE GENOMIC DNA]</scope>
    <source>
        <strain evidence="3">SB0662_bin_43</strain>
    </source>
</reference>
<gene>
    <name evidence="3" type="ORF">F4X82_01780</name>
</gene>
<dbReference type="Gene3D" id="2.10.10.90">
    <property type="match status" value="1"/>
</dbReference>
<feature type="domain" description="Chitin-binding type-3" evidence="2">
    <location>
        <begin position="614"/>
        <end position="661"/>
    </location>
</feature>
<feature type="compositionally biased region" description="Acidic residues" evidence="1">
    <location>
        <begin position="839"/>
        <end position="848"/>
    </location>
</feature>
<dbReference type="GO" id="GO:0004553">
    <property type="term" value="F:hydrolase activity, hydrolyzing O-glycosyl compounds"/>
    <property type="evidence" value="ECO:0007669"/>
    <property type="project" value="InterPro"/>
</dbReference>
<comment type="caution">
    <text evidence="3">The sequence shown here is derived from an EMBL/GenBank/DDBJ whole genome shotgun (WGS) entry which is preliminary data.</text>
</comment>
<proteinExistence type="predicted"/>
<dbReference type="Proteomes" id="UP000449092">
    <property type="component" value="Unassembled WGS sequence"/>
</dbReference>
<dbReference type="GO" id="GO:0030246">
    <property type="term" value="F:carbohydrate binding"/>
    <property type="evidence" value="ECO:0007669"/>
    <property type="project" value="InterPro"/>
</dbReference>
<dbReference type="InterPro" id="IPR003610">
    <property type="entry name" value="CBM5/12"/>
</dbReference>
<feature type="domain" description="Chitin-binding type-3" evidence="2">
    <location>
        <begin position="1219"/>
        <end position="1264"/>
    </location>
</feature>
<evidence type="ECO:0000313" key="3">
    <source>
        <dbReference type="EMBL" id="MYE38232.1"/>
    </source>
</evidence>
<sequence>MLRTLTGKLTKPNGDDLANSEVVIRLIDNATDAPVIAPVNTLDSTTVSTEKTTFTDDEGNFTCELIPNNLIANFNTRYIISVNGIEHSFIQPDRDARLREVLIAQESFTTPTNTYGIADVDGVIGRSMVRIYTDTLDATTGNNRINIGTPNASGEVAVAISHIGGTDADSAEETAYLKNVRPGVSIVLLDQNNIESRTYRIRSTGEVTHGDSTYTLFTCVRDSRSGDATFSNGEIITVNFNFVDLSTVPDIVVPEGEVAFDTAIPERSRESEGEAGDKETVSRGNHRHQTPSITKQTTNPTGSEGQDDDIIINTQTNVAWKKVSGTWEKLWEIGDGTGGAFDSKDFFVHLGTDDIDGTKTGLDSAVTGDITITGARENVWLPLQFQNVSGENNVPDAATYSTTTGELVLPQGQWIVCISTKIEDKNIQNNRAYYKALGIEYDGKIRHANSGYGANQTNVGSETELNDIQGLRSVTGVVDSDGSKSIRGVIKLVARNDNEVIHITGAHLHAVKVFVADTQGEPGNSTYTQYSVDSMTWVDTFQPGTGIQYMRQASGITKPANDSADWTPAIRIVGEGGATGLPGLTPANANRGRWIMRNINNEEYGYTIPPMKYHGTYNASRSYVYGDVVVYEGKMYILETASTAQVITGQQPDTSTVWVEIAIEVGSEQVQSDWDETDTSSDAYIQNKPTIPAAQVQSDWEQTDDEEVDYIKNKPSIPKQSRSLVKFYTRVLPATHPEFDLQNLPNTNTPVSHGDYRIKTDNFETRFLVDVKFRAQQGADPDGFRRTVWELNLDFPEVEDGYDYYQLDALVIDASESETSAPFINFGKIDPEDVMTVLSDDDPEDVGETAEPGTSPNPSRGDHTHKLGEGVVKETNLEETLLTKINKESKEVTEVTGDTTLTTTNIGEVVSVTTSSTNITLTMPSNPNNGDTITILKADAGDGGVTIVYPNNTTIYTLTVQHQAVQLVFDGTFWDVFGEANKPANTTDYGDAIEALDDKTRDIIREGDKAWLLALEADGQFIRGGNTRPANVNAAAQAYTDGSPASTLTGLAQSAAQNVLLRVPTGTPISQRRFNGARYHSNQYLIGTLNTWDYWWMAIAQFPNGAVILEKSEDVYRWQGDVTKDAVYDQAKEILKQGDNITVTEDDDTQELTIAGTGSGGGFEGTYAAATTYNVGSIVEYQSRLWISLEATNTGNTPTDSIPAGTTRYWELLGRRHIFTEWMSGHSYTEGTIVEYLNLYYLCIQTINNSTATPNTDASHWRQVFVGVQESRLIPAGGTTGQALIKAGDADYATEWGNVSSGGDDEDITIVPVAQSGQLQNNHAYSLNVITQSRSLDGVTREVATAFSLWRFNADNTVEDGEISQIGLFTSGDVGSRTFSAITVGAIEKVGNNDFLIVWGDSGCIEYITYGRITVDERLGVAAMQWLETADLPSGLRSYGSVATSSDLATKQAANRRYISGLRIVKGSVEQISSSDSSHITAFSFDVAVFVTVDYADKAAYDAQGRVNDAGVMRCYVYGGQFGAGVISSTFSDDFTHGFTRAMWNGTSGLFFFYSGHFGSTNTTSVDSIALVDRAGSYISWGVNLDFSITVTDPDTFDTSVAAFVIPDTFLAPDVTTFENYLGFISLQDNDVLANSFISPAYNTFYESDNPYYHENFIYYLVNIQGFPILKRLDFSHRNYLGTNSGAATDLPREDLQFSFRQPVIGSNFNRSVGHLTWTELSATQVSNNRFSVLGDTTSILSGAFTDDDYDKNYFLYDNETSGSDATIYYKSAFSDATLNHWAFEVLENDTIVARDIAPIGHADIDIIWSSSQSSAGVHNNHIIQVREVLHDEGEQFLQHTGTIRHDISYRSLYIVSSDVTQRQENGAQVVTRLRISLVRSGGGSGGGSGEQSDWDETDTSSEAYIKNKPTIPEVFGSNTIRKDDQNHLRLKAPDLNLGLWGRSADDAVVPLGSDDPANAVPVRLTEVRSNDTRTTAKLSDVAYEATGPQGNPEVVGTIKVLHNADTTITSFGTGAGYDATKPGFTWDQANNRFAHNGVAATTANSGSNTNKFRLRVEVDYKHHMAVGSDEANLRLELDVPVKFGVDRQHDWRNIDLDFNTTEIKTLSYQVDIQSTEAPATTDHMTVRLRSLQLGSQVLFVEAVRIHFILPDSANVSYLQEYDLSNPVTWVFGRRLLGPALGSHTNNQTMAGVRIDGGRLEATEDLAVLQLILNARTGVAGAGHNIRLMTRIPGLQAPTILHEWDDSTNVWRVVQTVKAVVKGQEFYVEVDPGATYSSVGSPNFVWDSTKHDSDEDNTLLYPGLIAVMTEAEYNSLSFKNPYQLYALLNTSNNRISRWIMGDGTP</sequence>
<dbReference type="Gene3D" id="2.10.10.20">
    <property type="entry name" value="Carbohydrate-binding module superfamily 5/12"/>
    <property type="match status" value="1"/>
</dbReference>
<organism evidence="3 4">
    <name type="scientific">Candidatus Spechtbacteria bacterium SB0662_bin_43</name>
    <dbReference type="NCBI Taxonomy" id="2604897"/>
    <lineage>
        <taxon>Bacteria</taxon>
        <taxon>Candidatus Spechtiibacteriota</taxon>
    </lineage>
</organism>
<evidence type="ECO:0000313" key="4">
    <source>
        <dbReference type="Proteomes" id="UP000449092"/>
    </source>
</evidence>
<dbReference type="GO" id="GO:0005975">
    <property type="term" value="P:carbohydrate metabolic process"/>
    <property type="evidence" value="ECO:0007669"/>
    <property type="project" value="InterPro"/>
</dbReference>